<dbReference type="InterPro" id="IPR003594">
    <property type="entry name" value="HATPase_dom"/>
</dbReference>
<evidence type="ECO:0000256" key="5">
    <source>
        <dbReference type="ARBA" id="ARBA00023012"/>
    </source>
</evidence>
<keyword evidence="10" id="KW-1185">Reference proteome</keyword>
<dbReference type="CDD" id="cd00082">
    <property type="entry name" value="HisKA"/>
    <property type="match status" value="1"/>
</dbReference>
<dbReference type="EC" id="2.7.13.3" evidence="2"/>
<proteinExistence type="predicted"/>
<dbReference type="PROSITE" id="PS50109">
    <property type="entry name" value="HIS_KIN"/>
    <property type="match status" value="1"/>
</dbReference>
<sequence length="464" mass="52216">MNTSETNLVLIVDDTPTNLEVLSDALTDAGFEVAVATSGESAIEQVEYDPPDLILLDIMMVGIDGFETCYQLKQNPLTKDIPIIFMTALNDMVDKVKGLSLGAVDYITKPFQKAEVLARIQIHIKLRNYLNLALDEQNIRLKQEIIERTIAETALQKLTQELEHRVIERTQELSKALYKLQKTQVQLVQTEKLATLGQLAAGLAHEINNPVNFIHANLFHVNDYAQSLVELLKLYQNQFPHATPEIIAKAKEIDIQYLLEDLPKILFSMEIGTERISGIVNSFRNFCRHDEAEVKLVDIHEGLESTLMILHRHLKPTPDQREIQVVKEYGSLPKVECYPGKMNQVFMNILSNAIDAIREGMENLHSCIQSPMIWINTKVQGSDRIAIKIADNGLGIPENIQKRVFDPFFTTKPAGKGTGLGMSISHQIVTELHHGSLQCISAPRKGAEFVIEIPIQMPHIHRIS</sequence>
<accession>A0ABR8E160</accession>
<dbReference type="SUPFAM" id="SSF52172">
    <property type="entry name" value="CheY-like"/>
    <property type="match status" value="1"/>
</dbReference>
<evidence type="ECO:0000256" key="6">
    <source>
        <dbReference type="PROSITE-ProRule" id="PRU00169"/>
    </source>
</evidence>
<dbReference type="EMBL" id="JACJSI010000203">
    <property type="protein sequence ID" value="MBD2534851.1"/>
    <property type="molecule type" value="Genomic_DNA"/>
</dbReference>
<evidence type="ECO:0000313" key="10">
    <source>
        <dbReference type="Proteomes" id="UP000623440"/>
    </source>
</evidence>
<keyword evidence="5" id="KW-0902">Two-component regulatory system</keyword>
<keyword evidence="4" id="KW-0418">Kinase</keyword>
<evidence type="ECO:0000256" key="4">
    <source>
        <dbReference type="ARBA" id="ARBA00022777"/>
    </source>
</evidence>
<dbReference type="SMART" id="SM00387">
    <property type="entry name" value="HATPase_c"/>
    <property type="match status" value="1"/>
</dbReference>
<name>A0ABR8E160_9NOSO</name>
<evidence type="ECO:0000313" key="9">
    <source>
        <dbReference type="EMBL" id="MBD2534851.1"/>
    </source>
</evidence>
<evidence type="ECO:0000256" key="3">
    <source>
        <dbReference type="ARBA" id="ARBA00022553"/>
    </source>
</evidence>
<reference evidence="9 10" key="1">
    <citation type="journal article" date="2020" name="ISME J.">
        <title>Comparative genomics reveals insights into cyanobacterial evolution and habitat adaptation.</title>
        <authorList>
            <person name="Chen M.Y."/>
            <person name="Teng W.K."/>
            <person name="Zhao L."/>
            <person name="Hu C.X."/>
            <person name="Zhou Y.K."/>
            <person name="Han B.P."/>
            <person name="Song L.R."/>
            <person name="Shu W.S."/>
        </authorList>
    </citation>
    <scope>NUCLEOTIDE SEQUENCE [LARGE SCALE GENOMIC DNA]</scope>
    <source>
        <strain evidence="9 10">FACHB-838</strain>
    </source>
</reference>
<dbReference type="InterPro" id="IPR003661">
    <property type="entry name" value="HisK_dim/P_dom"/>
</dbReference>
<organism evidence="9 10">
    <name type="scientific">Nostoc flagelliforme FACHB-838</name>
    <dbReference type="NCBI Taxonomy" id="2692904"/>
    <lineage>
        <taxon>Bacteria</taxon>
        <taxon>Bacillati</taxon>
        <taxon>Cyanobacteriota</taxon>
        <taxon>Cyanophyceae</taxon>
        <taxon>Nostocales</taxon>
        <taxon>Nostocaceae</taxon>
        <taxon>Nostoc</taxon>
    </lineage>
</organism>
<evidence type="ECO:0000256" key="2">
    <source>
        <dbReference type="ARBA" id="ARBA00012438"/>
    </source>
</evidence>
<dbReference type="InterPro" id="IPR036890">
    <property type="entry name" value="HATPase_C_sf"/>
</dbReference>
<gene>
    <name evidence="9" type="ORF">H6G97_37575</name>
</gene>
<dbReference type="CDD" id="cd19920">
    <property type="entry name" value="REC_PA4781-like"/>
    <property type="match status" value="1"/>
</dbReference>
<dbReference type="Proteomes" id="UP000623440">
    <property type="component" value="Unassembled WGS sequence"/>
</dbReference>
<dbReference type="Pfam" id="PF00072">
    <property type="entry name" value="Response_reg"/>
    <property type="match status" value="1"/>
</dbReference>
<dbReference type="InterPro" id="IPR004358">
    <property type="entry name" value="Sig_transdc_His_kin-like_C"/>
</dbReference>
<comment type="catalytic activity">
    <reaction evidence="1">
        <text>ATP + protein L-histidine = ADP + protein N-phospho-L-histidine.</text>
        <dbReference type="EC" id="2.7.13.3"/>
    </reaction>
</comment>
<dbReference type="Gene3D" id="3.40.50.2300">
    <property type="match status" value="1"/>
</dbReference>
<dbReference type="PRINTS" id="PR00344">
    <property type="entry name" value="BCTRLSENSOR"/>
</dbReference>
<dbReference type="SUPFAM" id="SSF55874">
    <property type="entry name" value="ATPase domain of HSP90 chaperone/DNA topoisomerase II/histidine kinase"/>
    <property type="match status" value="1"/>
</dbReference>
<dbReference type="PROSITE" id="PS50110">
    <property type="entry name" value="RESPONSE_REGULATORY"/>
    <property type="match status" value="1"/>
</dbReference>
<evidence type="ECO:0000256" key="1">
    <source>
        <dbReference type="ARBA" id="ARBA00000085"/>
    </source>
</evidence>
<protein>
    <recommendedName>
        <fullName evidence="2">histidine kinase</fullName>
        <ecNumber evidence="2">2.7.13.3</ecNumber>
    </recommendedName>
</protein>
<feature type="domain" description="Response regulatory" evidence="8">
    <location>
        <begin position="8"/>
        <end position="124"/>
    </location>
</feature>
<evidence type="ECO:0000259" key="8">
    <source>
        <dbReference type="PROSITE" id="PS50110"/>
    </source>
</evidence>
<dbReference type="InterPro" id="IPR005467">
    <property type="entry name" value="His_kinase_dom"/>
</dbReference>
<dbReference type="Pfam" id="PF02518">
    <property type="entry name" value="HATPase_c"/>
    <property type="match status" value="1"/>
</dbReference>
<dbReference type="InterPro" id="IPR011006">
    <property type="entry name" value="CheY-like_superfamily"/>
</dbReference>
<dbReference type="InterPro" id="IPR001789">
    <property type="entry name" value="Sig_transdc_resp-reg_receiver"/>
</dbReference>
<dbReference type="RefSeq" id="WP_190945729.1">
    <property type="nucleotide sequence ID" value="NZ_JACJSI010000203.1"/>
</dbReference>
<dbReference type="Gene3D" id="1.10.287.130">
    <property type="match status" value="1"/>
</dbReference>
<keyword evidence="3 6" id="KW-0597">Phosphoprotein</keyword>
<dbReference type="PANTHER" id="PTHR43065">
    <property type="entry name" value="SENSOR HISTIDINE KINASE"/>
    <property type="match status" value="1"/>
</dbReference>
<dbReference type="SMART" id="SM00448">
    <property type="entry name" value="REC"/>
    <property type="match status" value="1"/>
</dbReference>
<keyword evidence="4" id="KW-0808">Transferase</keyword>
<dbReference type="Gene3D" id="3.30.565.10">
    <property type="entry name" value="Histidine kinase-like ATPase, C-terminal domain"/>
    <property type="match status" value="1"/>
</dbReference>
<evidence type="ECO:0000259" key="7">
    <source>
        <dbReference type="PROSITE" id="PS50109"/>
    </source>
</evidence>
<feature type="modified residue" description="4-aspartylphosphate" evidence="6">
    <location>
        <position position="57"/>
    </location>
</feature>
<feature type="domain" description="Histidine kinase" evidence="7">
    <location>
        <begin position="202"/>
        <end position="457"/>
    </location>
</feature>
<comment type="caution">
    <text evidence="9">The sequence shown here is derived from an EMBL/GenBank/DDBJ whole genome shotgun (WGS) entry which is preliminary data.</text>
</comment>
<dbReference type="PANTHER" id="PTHR43065:SF48">
    <property type="entry name" value="HISTIDINE KINASE"/>
    <property type="match status" value="1"/>
</dbReference>